<dbReference type="Pfam" id="PF05717">
    <property type="entry name" value="TnpB_IS66"/>
    <property type="match status" value="1"/>
</dbReference>
<sequence>MDIHTREAVFEDQLLETFGERRMFIMPGTTSGRYGIDTLAALAMMHGPDAVYEGAVFAFCHRSEMQIRFLLWEDGGYWLITRKIYNNTFSWPEAGTDGKAIAVAVSTIRMILRSPGYGRKAVMERCSRMAQ</sequence>
<gene>
    <name evidence="1" type="ORF">SDC9_154449</name>
</gene>
<accession>A0A645F3M6</accession>
<name>A0A645F3M6_9ZZZZ</name>
<protein>
    <recommendedName>
        <fullName evidence="2">Transposase</fullName>
    </recommendedName>
</protein>
<proteinExistence type="predicted"/>
<dbReference type="NCBIfam" id="NF033819">
    <property type="entry name" value="IS66_TnpB"/>
    <property type="match status" value="1"/>
</dbReference>
<evidence type="ECO:0000313" key="1">
    <source>
        <dbReference type="EMBL" id="MPN07183.1"/>
    </source>
</evidence>
<comment type="caution">
    <text evidence="1">The sequence shown here is derived from an EMBL/GenBank/DDBJ whole genome shotgun (WGS) entry which is preliminary data.</text>
</comment>
<reference evidence="1" key="1">
    <citation type="submission" date="2019-08" db="EMBL/GenBank/DDBJ databases">
        <authorList>
            <person name="Kucharzyk K."/>
            <person name="Murdoch R.W."/>
            <person name="Higgins S."/>
            <person name="Loffler F."/>
        </authorList>
    </citation>
    <scope>NUCLEOTIDE SEQUENCE</scope>
</reference>
<evidence type="ECO:0008006" key="2">
    <source>
        <dbReference type="Google" id="ProtNLM"/>
    </source>
</evidence>
<organism evidence="1">
    <name type="scientific">bioreactor metagenome</name>
    <dbReference type="NCBI Taxonomy" id="1076179"/>
    <lineage>
        <taxon>unclassified sequences</taxon>
        <taxon>metagenomes</taxon>
        <taxon>ecological metagenomes</taxon>
    </lineage>
</organism>
<dbReference type="AlphaFoldDB" id="A0A645F3M6"/>
<dbReference type="InterPro" id="IPR008878">
    <property type="entry name" value="Transposase_IS66_Orf2"/>
</dbReference>
<dbReference type="EMBL" id="VSSQ01053148">
    <property type="protein sequence ID" value="MPN07183.1"/>
    <property type="molecule type" value="Genomic_DNA"/>
</dbReference>